<dbReference type="PROSITE" id="PS51257">
    <property type="entry name" value="PROKAR_LIPOPROTEIN"/>
    <property type="match status" value="1"/>
</dbReference>
<sequence length="130" mass="13854">MRNSLILMGAALLLAACNTADNYGQVIAASTPPDAALRAEIVKGAEQLIYDPASIRKAEISNVATFRDGVQGVCVRADSKNVSGVYVGVRSIGIPLRDGRIAGGTLDHPICNRKDVPWQPFPELERLPAK</sequence>
<organism evidence="2 3">
    <name type="scientific">Paracoccus laeviglucosivorans</name>
    <dbReference type="NCBI Taxonomy" id="1197861"/>
    <lineage>
        <taxon>Bacteria</taxon>
        <taxon>Pseudomonadati</taxon>
        <taxon>Pseudomonadota</taxon>
        <taxon>Alphaproteobacteria</taxon>
        <taxon>Rhodobacterales</taxon>
        <taxon>Paracoccaceae</taxon>
        <taxon>Paracoccus</taxon>
    </lineage>
</organism>
<reference evidence="2 3" key="1">
    <citation type="submission" date="2017-05" db="EMBL/GenBank/DDBJ databases">
        <authorList>
            <person name="Varghese N."/>
            <person name="Submissions S."/>
        </authorList>
    </citation>
    <scope>NUCLEOTIDE SEQUENCE [LARGE SCALE GENOMIC DNA]</scope>
    <source>
        <strain evidence="2 3">DSM 100094</strain>
    </source>
</reference>
<dbReference type="AlphaFoldDB" id="A0A521BVV3"/>
<evidence type="ECO:0000313" key="2">
    <source>
        <dbReference type="EMBL" id="SMO51324.1"/>
    </source>
</evidence>
<evidence type="ECO:0000313" key="3">
    <source>
        <dbReference type="Proteomes" id="UP000319014"/>
    </source>
</evidence>
<feature type="chain" id="PRO_5022109067" description="Lipoprotein" evidence="1">
    <location>
        <begin position="21"/>
        <end position="130"/>
    </location>
</feature>
<protein>
    <recommendedName>
        <fullName evidence="4">Lipoprotein</fullName>
    </recommendedName>
</protein>
<name>A0A521BVV3_9RHOB</name>
<evidence type="ECO:0000256" key="1">
    <source>
        <dbReference type="SAM" id="SignalP"/>
    </source>
</evidence>
<dbReference type="RefSeq" id="WP_185958584.1">
    <property type="nucleotide sequence ID" value="NZ_FXTK01000003.1"/>
</dbReference>
<dbReference type="EMBL" id="FXTK01000003">
    <property type="protein sequence ID" value="SMO51324.1"/>
    <property type="molecule type" value="Genomic_DNA"/>
</dbReference>
<accession>A0A521BVV3</accession>
<keyword evidence="1" id="KW-0732">Signal</keyword>
<feature type="signal peptide" evidence="1">
    <location>
        <begin position="1"/>
        <end position="20"/>
    </location>
</feature>
<proteinExistence type="predicted"/>
<keyword evidence="3" id="KW-1185">Reference proteome</keyword>
<evidence type="ECO:0008006" key="4">
    <source>
        <dbReference type="Google" id="ProtNLM"/>
    </source>
</evidence>
<gene>
    <name evidence="2" type="ORF">SAMN06265221_103168</name>
</gene>
<dbReference type="Proteomes" id="UP000319014">
    <property type="component" value="Unassembled WGS sequence"/>
</dbReference>